<dbReference type="eggNOG" id="KOG2386">
    <property type="taxonomic scope" value="Eukaryota"/>
</dbReference>
<dbReference type="RefSeq" id="XP_007509247.1">
    <property type="nucleotide sequence ID" value="XM_007509185.1"/>
</dbReference>
<evidence type="ECO:0000313" key="7">
    <source>
        <dbReference type="Proteomes" id="UP000198341"/>
    </source>
</evidence>
<dbReference type="GO" id="GO:0140818">
    <property type="term" value="F:mRNA 5'-triphosphate monophosphatase activity"/>
    <property type="evidence" value="ECO:0007669"/>
    <property type="project" value="InterPro"/>
</dbReference>
<evidence type="ECO:0000313" key="6">
    <source>
        <dbReference type="EMBL" id="CCO19704.1"/>
    </source>
</evidence>
<dbReference type="Proteomes" id="UP000198341">
    <property type="component" value="Chromosome 14"/>
</dbReference>
<dbReference type="InterPro" id="IPR017074">
    <property type="entry name" value="mRNA_cap_enz_bifunc"/>
</dbReference>
<dbReference type="InterPro" id="IPR016130">
    <property type="entry name" value="Tyr_Pase_AS"/>
</dbReference>
<dbReference type="KEGG" id="bpg:Bathy14g02310"/>
<dbReference type="Pfam" id="PF00782">
    <property type="entry name" value="DSPc"/>
    <property type="match status" value="1"/>
</dbReference>
<dbReference type="AlphaFoldDB" id="K8EP16"/>
<proteinExistence type="predicted"/>
<dbReference type="GO" id="GO:0006370">
    <property type="term" value="P:7-methylguanosine mRNA capping"/>
    <property type="evidence" value="ECO:0007669"/>
    <property type="project" value="UniProtKB-KW"/>
</dbReference>
<name>K8EP16_9CHLO</name>
<keyword evidence="4" id="KW-0342">GTP-binding</keyword>
<dbReference type="GO" id="GO:0005524">
    <property type="term" value="F:ATP binding"/>
    <property type="evidence" value="ECO:0007669"/>
    <property type="project" value="InterPro"/>
</dbReference>
<evidence type="ECO:0000256" key="4">
    <source>
        <dbReference type="PIRSR" id="PIRSR036958-3"/>
    </source>
</evidence>
<dbReference type="SUPFAM" id="SSF56091">
    <property type="entry name" value="DNA ligase/mRNA capping enzyme, catalytic domain"/>
    <property type="match status" value="1"/>
</dbReference>
<evidence type="ECO:0000259" key="5">
    <source>
        <dbReference type="PROSITE" id="PS50056"/>
    </source>
</evidence>
<keyword evidence="4" id="KW-0547">Nucleotide-binding</keyword>
<dbReference type="PANTHER" id="PTHR10367:SF17">
    <property type="entry name" value="MRNA-CAPPING ENZYME"/>
    <property type="match status" value="1"/>
</dbReference>
<dbReference type="PROSITE" id="PS50056">
    <property type="entry name" value="TYR_PHOSPHATASE_2"/>
    <property type="match status" value="1"/>
</dbReference>
<gene>
    <name evidence="6" type="ordered locus">Bathy14g02310</name>
</gene>
<organism evidence="6 7">
    <name type="scientific">Bathycoccus prasinos</name>
    <dbReference type="NCBI Taxonomy" id="41875"/>
    <lineage>
        <taxon>Eukaryota</taxon>
        <taxon>Viridiplantae</taxon>
        <taxon>Chlorophyta</taxon>
        <taxon>Mamiellophyceae</taxon>
        <taxon>Mamiellales</taxon>
        <taxon>Bathycoccaceae</taxon>
        <taxon>Bathycoccus</taxon>
    </lineage>
</organism>
<feature type="binding site" evidence="4">
    <location>
        <begin position="415"/>
        <end position="417"/>
    </location>
    <ligand>
        <name>GTP</name>
        <dbReference type="ChEBI" id="CHEBI:37565"/>
    </ligand>
</feature>
<feature type="active site" description="N6-GMP-lysine intermediate" evidence="3">
    <location>
        <position position="367"/>
    </location>
</feature>
<dbReference type="SUPFAM" id="SSF52799">
    <property type="entry name" value="(Phosphotyrosine protein) phosphatases II"/>
    <property type="match status" value="1"/>
</dbReference>
<dbReference type="InterPro" id="IPR012340">
    <property type="entry name" value="NA-bd_OB-fold"/>
</dbReference>
<feature type="binding site" evidence="4">
    <location>
        <position position="372"/>
    </location>
    <ligand>
        <name>GTP</name>
        <dbReference type="ChEBI" id="CHEBI:37565"/>
    </ligand>
</feature>
<protein>
    <recommendedName>
        <fullName evidence="5">Tyrosine specific protein phosphatases domain-containing protein</fullName>
    </recommendedName>
</protein>
<dbReference type="InterPro" id="IPR000340">
    <property type="entry name" value="Dual-sp_phosphatase_cat-dom"/>
</dbReference>
<dbReference type="OrthoDB" id="200924at2759"/>
<dbReference type="InterPro" id="IPR051029">
    <property type="entry name" value="mRNA_Capping_Enz/RNA_Phosphat"/>
</dbReference>
<dbReference type="InterPro" id="IPR029021">
    <property type="entry name" value="Prot-tyrosine_phosphatase-like"/>
</dbReference>
<dbReference type="PIRSF" id="PIRSF036958">
    <property type="entry name" value="mRNA_capping_HCE"/>
    <property type="match status" value="1"/>
</dbReference>
<feature type="active site" description="Phosphocysteine intermediate" evidence="2">
    <location>
        <position position="175"/>
    </location>
</feature>
<dbReference type="GO" id="GO:0005634">
    <property type="term" value="C:nucleus"/>
    <property type="evidence" value="ECO:0007669"/>
    <property type="project" value="UniProtKB-SubCell"/>
</dbReference>
<sequence>MEKILGEREKRRKQMKDLGLLHNTFQPLVSIAERNSMADQVSTIEQKPPLGWLDCPPQSKPIGFFVASKTPLSSAYDSHIPQNQRYSPHQSLKLAESVGMKITMVIDLTNTSRYYDPVVFEREDIRYVKIQCRGRDGPPDSCAISKFIYTVQSHRAIIGLEGYSNDYKSGILVHCTHGFNRTGSMIVHYLQRSEQWPDLNKHILIFSECRPPGIYKHKYLAKLYESYLEIKRDSLVFPDIPSWKHSAFAPPVSVSKTTDLFCAQKFSRVQAHFSPEKYTYPVPLRYSGIKFSKLKTSLAELDDVLGEEVCDEQVLEVQKLCIWVCFNGKSSAGATKNKLSFPGSQPVSLSNANIHMIREQKYSVTWKADGVRYLLLILRDGTYLIDRKFAIRRIQMRFPLSGQDINKTHHITLLDGEMVLDFDPESKLMIRRYLAYDCMAFNGELLADKPFLYRFQMLNSEVIEPRKRFFSKMQKSNYYDIERELFTIRQKKFYPLSSTRALLESFIPNLCHESDGLIFQPQSSKYEPNTVDTLLKWKFPKMNSVDFFLKFEEIASNAMEPMLYVGGKEGKLIRINDKISSYTTDLMKLDGKIVECSWDFRSKEWVYMRTRLDKISPNFVTVYENTVLSINDNITSEDILRLAELCS</sequence>
<dbReference type="Gene3D" id="3.90.190.10">
    <property type="entry name" value="Protein tyrosine phosphatase superfamily"/>
    <property type="match status" value="1"/>
</dbReference>
<feature type="binding site" evidence="4">
    <location>
        <position position="387"/>
    </location>
    <ligand>
        <name>GTP</name>
        <dbReference type="ChEBI" id="CHEBI:37565"/>
    </ligand>
</feature>
<evidence type="ECO:0000256" key="3">
    <source>
        <dbReference type="PIRSR" id="PIRSR036958-2"/>
    </source>
</evidence>
<dbReference type="Gene3D" id="3.30.470.30">
    <property type="entry name" value="DNA ligase/mRNA capping enzyme"/>
    <property type="match status" value="1"/>
</dbReference>
<dbReference type="GO" id="GO:0005525">
    <property type="term" value="F:GTP binding"/>
    <property type="evidence" value="ECO:0007669"/>
    <property type="project" value="UniProtKB-KW"/>
</dbReference>
<feature type="binding site" evidence="4">
    <location>
        <begin position="536"/>
        <end position="538"/>
    </location>
    <ligand>
        <name>GTP</name>
        <dbReference type="ChEBI" id="CHEBI:37565"/>
    </ligand>
</feature>
<dbReference type="PROSITE" id="PS00383">
    <property type="entry name" value="TYR_PHOSPHATASE_1"/>
    <property type="match status" value="1"/>
</dbReference>
<comment type="catalytic activity">
    <reaction evidence="1">
        <text>a 5'-end diphospho-ribonucleoside in mRNA + GTP + H(+) = a 5'-end (5'-triphosphoguanosine)-ribonucleoside in mRNA + diphosphate</text>
        <dbReference type="Rhea" id="RHEA:67012"/>
        <dbReference type="Rhea" id="RHEA-COMP:17165"/>
        <dbReference type="Rhea" id="RHEA-COMP:17166"/>
        <dbReference type="ChEBI" id="CHEBI:15378"/>
        <dbReference type="ChEBI" id="CHEBI:33019"/>
        <dbReference type="ChEBI" id="CHEBI:37565"/>
        <dbReference type="ChEBI" id="CHEBI:167616"/>
        <dbReference type="ChEBI" id="CHEBI:167617"/>
        <dbReference type="EC" id="2.7.7.50"/>
    </reaction>
    <physiologicalReaction direction="left-to-right" evidence="1">
        <dbReference type="Rhea" id="RHEA:67013"/>
    </physiologicalReaction>
</comment>
<dbReference type="GeneID" id="19011822"/>
<feature type="domain" description="Tyrosine specific protein phosphatases" evidence="5">
    <location>
        <begin position="145"/>
        <end position="221"/>
    </location>
</feature>
<dbReference type="InterPro" id="IPR000387">
    <property type="entry name" value="Tyr_Pase_dom"/>
</dbReference>
<dbReference type="Gene3D" id="2.40.50.140">
    <property type="entry name" value="Nucleic acid-binding proteins"/>
    <property type="match status" value="1"/>
</dbReference>
<dbReference type="STRING" id="41875.K8EP16"/>
<dbReference type="SUPFAM" id="SSF50249">
    <property type="entry name" value="Nucleic acid-binding proteins"/>
    <property type="match status" value="1"/>
</dbReference>
<dbReference type="CDD" id="cd07895">
    <property type="entry name" value="Adenylation_mRNA_capping"/>
    <property type="match status" value="1"/>
</dbReference>
<dbReference type="GO" id="GO:0004484">
    <property type="term" value="F:mRNA guanylyltransferase activity"/>
    <property type="evidence" value="ECO:0007669"/>
    <property type="project" value="UniProtKB-EC"/>
</dbReference>
<dbReference type="EMBL" id="FO082265">
    <property type="protein sequence ID" value="CCO19704.1"/>
    <property type="molecule type" value="Genomic_DNA"/>
</dbReference>
<evidence type="ECO:0000256" key="2">
    <source>
        <dbReference type="PIRSR" id="PIRSR036958-1"/>
    </source>
</evidence>
<dbReference type="Pfam" id="PF01331">
    <property type="entry name" value="mRNA_cap_enzyme"/>
    <property type="match status" value="1"/>
</dbReference>
<feature type="binding site" evidence="4">
    <location>
        <begin position="609"/>
        <end position="614"/>
    </location>
    <ligand>
        <name>GTP</name>
        <dbReference type="ChEBI" id="CHEBI:37565"/>
    </ligand>
</feature>
<accession>K8EP16</accession>
<dbReference type="PANTHER" id="PTHR10367">
    <property type="entry name" value="MRNA-CAPPING ENZYME"/>
    <property type="match status" value="1"/>
</dbReference>
<keyword evidence="7" id="KW-1185">Reference proteome</keyword>
<evidence type="ECO:0000256" key="1">
    <source>
        <dbReference type="ARBA" id="ARBA00044624"/>
    </source>
</evidence>
<reference evidence="6 7" key="1">
    <citation type="submission" date="2011-10" db="EMBL/GenBank/DDBJ databases">
        <authorList>
            <person name="Genoscope - CEA"/>
        </authorList>
    </citation>
    <scope>NUCLEOTIDE SEQUENCE [LARGE SCALE GENOMIC DNA]</scope>
    <source>
        <strain evidence="6 7">RCC 1105</strain>
    </source>
</reference>
<dbReference type="InterPro" id="IPR001339">
    <property type="entry name" value="mRNA_cap_enzyme_adenylation"/>
</dbReference>